<dbReference type="InterPro" id="IPR029065">
    <property type="entry name" value="Enolase_C-like"/>
</dbReference>
<dbReference type="AlphaFoldDB" id="A0A0W1R9Y4"/>
<dbReference type="InterPro" id="IPR010196">
    <property type="entry name" value="OSB_synthase_MenC1"/>
</dbReference>
<protein>
    <recommendedName>
        <fullName evidence="5">o-succinylbenzoate synthase</fullName>
        <shortName evidence="5">OSB synthase</shortName>
        <shortName evidence="5">OSBS</shortName>
        <ecNumber evidence="5">4.2.1.113</ecNumber>
    </recommendedName>
    <alternativeName>
        <fullName evidence="5">4-(2'-carboxyphenyl)-4-oxybutyric acid synthase</fullName>
    </alternativeName>
    <alternativeName>
        <fullName evidence="5">o-succinylbenzoic acid synthase</fullName>
    </alternativeName>
</protein>
<dbReference type="GO" id="GO:0043748">
    <property type="term" value="F:O-succinylbenzoate synthase activity"/>
    <property type="evidence" value="ECO:0007669"/>
    <property type="project" value="UniProtKB-EC"/>
</dbReference>
<gene>
    <name evidence="5" type="primary">menC</name>
    <name evidence="7" type="ORF">AUR64_11760</name>
</gene>
<dbReference type="CDD" id="cd03320">
    <property type="entry name" value="OSBS"/>
    <property type="match status" value="1"/>
</dbReference>
<feature type="binding site" evidence="5">
    <location>
        <position position="187"/>
    </location>
    <ligand>
        <name>Mg(2+)</name>
        <dbReference type="ChEBI" id="CHEBI:18420"/>
    </ligand>
</feature>
<evidence type="ECO:0000313" key="7">
    <source>
        <dbReference type="EMBL" id="KTG10252.1"/>
    </source>
</evidence>
<dbReference type="PANTHER" id="PTHR48073">
    <property type="entry name" value="O-SUCCINYLBENZOATE SYNTHASE-RELATED"/>
    <property type="match status" value="1"/>
</dbReference>
<dbReference type="HAMAP" id="MF_00470">
    <property type="entry name" value="MenC_1"/>
    <property type="match status" value="1"/>
</dbReference>
<dbReference type="InterPro" id="IPR013341">
    <property type="entry name" value="Mandelate_racemase_N_dom"/>
</dbReference>
<dbReference type="Gene3D" id="3.20.20.120">
    <property type="entry name" value="Enolase-like C-terminal domain"/>
    <property type="match status" value="1"/>
</dbReference>
<comment type="similarity">
    <text evidence="5">Belongs to the mandelate racemase/muconate lactonizing enzyme family. MenC type 1 subfamily.</text>
</comment>
<dbReference type="Pfam" id="PF02746">
    <property type="entry name" value="MR_MLE_N"/>
    <property type="match status" value="1"/>
</dbReference>
<accession>A0A0W1R9Y4</accession>
<feature type="binding site" evidence="5">
    <location>
        <position position="213"/>
    </location>
    <ligand>
        <name>Mg(2+)</name>
        <dbReference type="ChEBI" id="CHEBI:18420"/>
    </ligand>
</feature>
<evidence type="ECO:0000256" key="4">
    <source>
        <dbReference type="ARBA" id="ARBA00023239"/>
    </source>
</evidence>
<dbReference type="InterPro" id="IPR029017">
    <property type="entry name" value="Enolase-like_N"/>
</dbReference>
<comment type="pathway">
    <text evidence="5">Quinol/quinone metabolism; menaquinone biosynthesis.</text>
</comment>
<dbReference type="EMBL" id="LOPU01000018">
    <property type="protein sequence ID" value="KTG10252.1"/>
    <property type="molecule type" value="Genomic_DNA"/>
</dbReference>
<sequence>MRDVRVEPFSVRLKEPLGTAKGEIDERRGFLVGIETDDGVRGVGEATPLPEWTESYVECRARLAELSDAADRGYEFDGATLGPATRHAVNLARMDAEARAQGKALHEWLAGQFGTRNNRAGRPATVPVNATVGDGSVDETVAAAENAVADGFDCLKLKVGAQSLETDEKRVRAVRDAVGDEIALRADANGAWDRETAERAVDRLAALEFAYVEQPLPTHELSGYTELRNRGVDVALDETLYDSSVSLPLNLRDYADVLVLKPMALGGPGPTLSLARYLRRSGVTPVVTTTVDAAVARAAAVHVAAAIPDIPACGLATGDLLAEDLVDDPVAVTDGEIAVPDGPGIAGDAFDHLLWD</sequence>
<comment type="caution">
    <text evidence="7">The sequence shown here is derived from an EMBL/GenBank/DDBJ whole genome shotgun (WGS) entry which is preliminary data.</text>
</comment>
<keyword evidence="5" id="KW-0474">Menaquinone biosynthesis</keyword>
<name>A0A0W1R9Y4_9EURY</name>
<dbReference type="SFLD" id="SFLDG00180">
    <property type="entry name" value="muconate_cycloisomerase"/>
    <property type="match status" value="1"/>
</dbReference>
<comment type="catalytic activity">
    <reaction evidence="5">
        <text>(1R,6R)-6-hydroxy-2-succinyl-cyclohexa-2,4-diene-1-carboxylate = 2-succinylbenzoate + H2O</text>
        <dbReference type="Rhea" id="RHEA:10196"/>
        <dbReference type="ChEBI" id="CHEBI:15377"/>
        <dbReference type="ChEBI" id="CHEBI:18325"/>
        <dbReference type="ChEBI" id="CHEBI:58689"/>
        <dbReference type="EC" id="4.2.1.113"/>
    </reaction>
</comment>
<dbReference type="InterPro" id="IPR013342">
    <property type="entry name" value="Mandelate_racemase_C"/>
</dbReference>
<dbReference type="UniPathway" id="UPA00079"/>
<dbReference type="GO" id="GO:0000287">
    <property type="term" value="F:magnesium ion binding"/>
    <property type="evidence" value="ECO:0007669"/>
    <property type="project" value="UniProtKB-UniRule"/>
</dbReference>
<feature type="domain" description="Mandelate racemase/muconate lactonizing enzyme C-terminal" evidence="6">
    <location>
        <begin position="137"/>
        <end position="234"/>
    </location>
</feature>
<evidence type="ECO:0000256" key="2">
    <source>
        <dbReference type="ARBA" id="ARBA00022842"/>
    </source>
</evidence>
<organism evidence="7 8">
    <name type="scientific">Haloprofundus marisrubri</name>
    <dbReference type="NCBI Taxonomy" id="1514971"/>
    <lineage>
        <taxon>Archaea</taxon>
        <taxon>Methanobacteriati</taxon>
        <taxon>Methanobacteriota</taxon>
        <taxon>Stenosarchaea group</taxon>
        <taxon>Halobacteria</taxon>
        <taxon>Halobacteriales</taxon>
        <taxon>Haloferacaceae</taxon>
        <taxon>Haloprofundus</taxon>
    </lineage>
</organism>
<evidence type="ECO:0000256" key="3">
    <source>
        <dbReference type="ARBA" id="ARBA00023235"/>
    </source>
</evidence>
<dbReference type="GO" id="GO:0009063">
    <property type="term" value="P:amino acid catabolic process"/>
    <property type="evidence" value="ECO:0007669"/>
    <property type="project" value="InterPro"/>
</dbReference>
<dbReference type="SFLD" id="SFLDS00001">
    <property type="entry name" value="Enolase"/>
    <property type="match status" value="1"/>
</dbReference>
<dbReference type="SUPFAM" id="SSF51604">
    <property type="entry name" value="Enolase C-terminal domain-like"/>
    <property type="match status" value="1"/>
</dbReference>
<dbReference type="EC" id="4.2.1.113" evidence="5"/>
<dbReference type="Gene3D" id="3.30.390.10">
    <property type="entry name" value="Enolase-like, N-terminal domain"/>
    <property type="match status" value="1"/>
</dbReference>
<dbReference type="UniPathway" id="UPA01057">
    <property type="reaction ID" value="UER00165"/>
</dbReference>
<dbReference type="InterPro" id="IPR036849">
    <property type="entry name" value="Enolase-like_C_sf"/>
</dbReference>
<evidence type="ECO:0000256" key="5">
    <source>
        <dbReference type="HAMAP-Rule" id="MF_00470"/>
    </source>
</evidence>
<dbReference type="GO" id="GO:0009234">
    <property type="term" value="P:menaquinone biosynthetic process"/>
    <property type="evidence" value="ECO:0007669"/>
    <property type="project" value="UniProtKB-UniRule"/>
</dbReference>
<comment type="cofactor">
    <cofactor evidence="5">
        <name>a divalent metal cation</name>
        <dbReference type="ChEBI" id="CHEBI:60240"/>
    </cofactor>
</comment>
<keyword evidence="2 5" id="KW-0460">Magnesium</keyword>
<feature type="active site" description="Proton donor" evidence="5">
    <location>
        <position position="158"/>
    </location>
</feature>
<dbReference type="GO" id="GO:0016854">
    <property type="term" value="F:racemase and epimerase activity"/>
    <property type="evidence" value="ECO:0007669"/>
    <property type="project" value="UniProtKB-ARBA"/>
</dbReference>
<keyword evidence="4 5" id="KW-0456">Lyase</keyword>
<evidence type="ECO:0000259" key="6">
    <source>
        <dbReference type="SMART" id="SM00922"/>
    </source>
</evidence>
<feature type="binding site" evidence="5">
    <location>
        <position position="237"/>
    </location>
    <ligand>
        <name>Mg(2+)</name>
        <dbReference type="ChEBI" id="CHEBI:18420"/>
    </ligand>
</feature>
<dbReference type="InterPro" id="IPR018110">
    <property type="entry name" value="Mandel_Rmase/mucon_lact_enz_CS"/>
</dbReference>
<dbReference type="OrthoDB" id="214520at2157"/>
<dbReference type="Pfam" id="PF13378">
    <property type="entry name" value="MR_MLE_C"/>
    <property type="match status" value="1"/>
</dbReference>
<dbReference type="PANTHER" id="PTHR48073:SF2">
    <property type="entry name" value="O-SUCCINYLBENZOATE SYNTHASE"/>
    <property type="match status" value="1"/>
</dbReference>
<comment type="pathway">
    <text evidence="5">Quinol/quinone metabolism; 1,4-dihydroxy-2-naphthoate biosynthesis; 1,4-dihydroxy-2-naphthoate from chorismate: step 4/7.</text>
</comment>
<evidence type="ECO:0000313" key="8">
    <source>
        <dbReference type="Proteomes" id="UP000054387"/>
    </source>
</evidence>
<keyword evidence="3" id="KW-0413">Isomerase</keyword>
<dbReference type="STRING" id="1514971.AUR64_11760"/>
<reference evidence="7 8" key="1">
    <citation type="submission" date="2015-12" db="EMBL/GenBank/DDBJ databases">
        <title>Haloprofundus marisrubri gen. nov., sp. nov., an extremely halophilic archaeon isolated from the Discovery deep brine-seawater interface in the Red Sea.</title>
        <authorList>
            <person name="Zhang G."/>
            <person name="Stingl U."/>
            <person name="Rashid M."/>
        </authorList>
    </citation>
    <scope>NUCLEOTIDE SEQUENCE [LARGE SCALE GENOMIC DNA]</scope>
    <source>
        <strain evidence="7 8">SB9</strain>
    </source>
</reference>
<dbReference type="Proteomes" id="UP000054387">
    <property type="component" value="Unassembled WGS sequence"/>
</dbReference>
<proteinExistence type="inferred from homology"/>
<feature type="active site" description="Proton acceptor" evidence="5">
    <location>
        <position position="261"/>
    </location>
</feature>
<evidence type="ECO:0000256" key="1">
    <source>
        <dbReference type="ARBA" id="ARBA00022723"/>
    </source>
</evidence>
<dbReference type="RefSeq" id="WP_058581606.1">
    <property type="nucleotide sequence ID" value="NZ_LOPU01000018.1"/>
</dbReference>
<comment type="function">
    <text evidence="5">Converts 2-succinyl-6-hydroxy-2,4-cyclohexadiene-1-carboxylate (SHCHC) to 2-succinylbenzoate (OSB).</text>
</comment>
<dbReference type="SFLD" id="SFLDF00009">
    <property type="entry name" value="o-succinylbenzoate_synthase"/>
    <property type="match status" value="1"/>
</dbReference>
<keyword evidence="1 5" id="KW-0479">Metal-binding</keyword>
<dbReference type="PROSITE" id="PS00909">
    <property type="entry name" value="MR_MLE_2"/>
    <property type="match status" value="1"/>
</dbReference>
<dbReference type="SMART" id="SM00922">
    <property type="entry name" value="MR_MLE"/>
    <property type="match status" value="1"/>
</dbReference>
<keyword evidence="8" id="KW-1185">Reference proteome</keyword>
<dbReference type="SUPFAM" id="SSF54826">
    <property type="entry name" value="Enolase N-terminal domain-like"/>
    <property type="match status" value="1"/>
</dbReference>